<proteinExistence type="predicted"/>
<keyword evidence="4" id="KW-1185">Reference proteome</keyword>
<dbReference type="GO" id="GO:0046872">
    <property type="term" value="F:metal ion binding"/>
    <property type="evidence" value="ECO:0007669"/>
    <property type="project" value="UniProtKB-KW"/>
</dbReference>
<evidence type="ECO:0000313" key="3">
    <source>
        <dbReference type="EMBL" id="MTD96087.1"/>
    </source>
</evidence>
<sequence length="131" mass="14050">MARIKVGSVDDKTIDWRASFASCGGNHASQSSTIVYEIAPGGHLGWHTDATEETQYIVSGTGELLMEDGKYPVGPGSVFVLPTNVRHDLANTGKEPLRAVAFFAAAMFTQDFDSVMLPPKSHILGTPNREG</sequence>
<dbReference type="PANTHER" id="PTHR35848:SF6">
    <property type="entry name" value="CUPIN TYPE-2 DOMAIN-CONTAINING PROTEIN"/>
    <property type="match status" value="1"/>
</dbReference>
<dbReference type="SUPFAM" id="SSF51182">
    <property type="entry name" value="RmlC-like cupins"/>
    <property type="match status" value="1"/>
</dbReference>
<evidence type="ECO:0000256" key="1">
    <source>
        <dbReference type="ARBA" id="ARBA00022723"/>
    </source>
</evidence>
<keyword evidence="1" id="KW-0479">Metal-binding</keyword>
<dbReference type="InterPro" id="IPR011051">
    <property type="entry name" value="RmlC_Cupin_sf"/>
</dbReference>
<dbReference type="Proteomes" id="UP000440694">
    <property type="component" value="Unassembled WGS sequence"/>
</dbReference>
<organism evidence="3 4">
    <name type="scientific">Hyphomicrobium album</name>
    <dbReference type="NCBI Taxonomy" id="2665159"/>
    <lineage>
        <taxon>Bacteria</taxon>
        <taxon>Pseudomonadati</taxon>
        <taxon>Pseudomonadota</taxon>
        <taxon>Alphaproteobacteria</taxon>
        <taxon>Hyphomicrobiales</taxon>
        <taxon>Hyphomicrobiaceae</taxon>
        <taxon>Hyphomicrobium</taxon>
    </lineage>
</organism>
<dbReference type="PANTHER" id="PTHR35848">
    <property type="entry name" value="OXALATE-BINDING PROTEIN"/>
    <property type="match status" value="1"/>
</dbReference>
<dbReference type="Gene3D" id="2.60.120.10">
    <property type="entry name" value="Jelly Rolls"/>
    <property type="match status" value="1"/>
</dbReference>
<protein>
    <submittedName>
        <fullName evidence="3">Cupin domain-containing protein</fullName>
    </submittedName>
</protein>
<evidence type="ECO:0000259" key="2">
    <source>
        <dbReference type="Pfam" id="PF07883"/>
    </source>
</evidence>
<gene>
    <name evidence="3" type="ORF">GIW81_17245</name>
</gene>
<feature type="domain" description="Cupin type-2" evidence="2">
    <location>
        <begin position="35"/>
        <end position="102"/>
    </location>
</feature>
<name>A0A6I3KR14_9HYPH</name>
<comment type="caution">
    <text evidence="3">The sequence shown here is derived from an EMBL/GenBank/DDBJ whole genome shotgun (WGS) entry which is preliminary data.</text>
</comment>
<dbReference type="EMBL" id="WMBQ01000002">
    <property type="protein sequence ID" value="MTD96087.1"/>
    <property type="molecule type" value="Genomic_DNA"/>
</dbReference>
<dbReference type="AlphaFoldDB" id="A0A6I3KR14"/>
<accession>A0A6I3KR14</accession>
<dbReference type="InterPro" id="IPR051610">
    <property type="entry name" value="GPI/OXD"/>
</dbReference>
<dbReference type="InterPro" id="IPR013096">
    <property type="entry name" value="Cupin_2"/>
</dbReference>
<reference evidence="3 4" key="1">
    <citation type="submission" date="2019-11" db="EMBL/GenBank/DDBJ databases">
        <title>Identification of a novel strain.</title>
        <authorList>
            <person name="Xu Q."/>
            <person name="Wang G."/>
        </authorList>
    </citation>
    <scope>NUCLEOTIDE SEQUENCE [LARGE SCALE GENOMIC DNA]</scope>
    <source>
        <strain evidence="4">xq</strain>
    </source>
</reference>
<evidence type="ECO:0000313" key="4">
    <source>
        <dbReference type="Proteomes" id="UP000440694"/>
    </source>
</evidence>
<dbReference type="InterPro" id="IPR014710">
    <property type="entry name" value="RmlC-like_jellyroll"/>
</dbReference>
<dbReference type="Pfam" id="PF07883">
    <property type="entry name" value="Cupin_2"/>
    <property type="match status" value="1"/>
</dbReference>